<protein>
    <recommendedName>
        <fullName evidence="5 8">Aldose 1-epimerase</fullName>
        <ecNumber evidence="4 8">5.1.3.3</ecNumber>
    </recommendedName>
</protein>
<dbReference type="PANTHER" id="PTHR10091:SF0">
    <property type="entry name" value="GALACTOSE MUTAROTASE"/>
    <property type="match status" value="1"/>
</dbReference>
<keyword evidence="7 8" id="KW-0119">Carbohydrate metabolism</keyword>
<accession>E1R1S5</accession>
<dbReference type="GO" id="GO:0033499">
    <property type="term" value="P:galactose catabolic process via UDP-galactose, Leloir pathway"/>
    <property type="evidence" value="ECO:0007669"/>
    <property type="project" value="TreeGrafter"/>
</dbReference>
<evidence type="ECO:0000256" key="8">
    <source>
        <dbReference type="PIRNR" id="PIRNR005096"/>
    </source>
</evidence>
<evidence type="ECO:0000313" key="12">
    <source>
        <dbReference type="EMBL" id="ADK81451.1"/>
    </source>
</evidence>
<feature type="active site" description="Proton donor" evidence="9">
    <location>
        <position position="180"/>
    </location>
</feature>
<dbReference type="EMBL" id="CP002116">
    <property type="protein sequence ID" value="ADK81451.1"/>
    <property type="molecule type" value="Genomic_DNA"/>
</dbReference>
<evidence type="ECO:0000256" key="3">
    <source>
        <dbReference type="ARBA" id="ARBA00006206"/>
    </source>
</evidence>
<dbReference type="OrthoDB" id="9779408at2"/>
<dbReference type="RefSeq" id="WP_013254914.1">
    <property type="nucleotide sequence ID" value="NC_014364.1"/>
</dbReference>
<reference evidence="12 13" key="1">
    <citation type="journal article" date="2010" name="Stand. Genomic Sci.">
        <title>Complete genome sequence of Spirochaeta smaragdinae type strain (SEBR 4228).</title>
        <authorList>
            <person name="Mavromatis K."/>
            <person name="Yasawong M."/>
            <person name="Chertkov O."/>
            <person name="Lapidus A."/>
            <person name="Lucas S."/>
            <person name="Nolan M."/>
            <person name="Del Rio T.G."/>
            <person name="Tice H."/>
            <person name="Cheng J.F."/>
            <person name="Pitluck S."/>
            <person name="Liolios K."/>
            <person name="Ivanova N."/>
            <person name="Tapia R."/>
            <person name="Han C."/>
            <person name="Bruce D."/>
            <person name="Goodwin L."/>
            <person name="Pati A."/>
            <person name="Chen A."/>
            <person name="Palaniappan K."/>
            <person name="Land M."/>
            <person name="Hauser L."/>
            <person name="Chang Y.J."/>
            <person name="Jeffries C.D."/>
            <person name="Detter J.C."/>
            <person name="Rohde M."/>
            <person name="Brambilla E."/>
            <person name="Spring S."/>
            <person name="Goker M."/>
            <person name="Sikorski J."/>
            <person name="Woyke T."/>
            <person name="Bristow J."/>
            <person name="Eisen J.A."/>
            <person name="Markowitz V."/>
            <person name="Hugenholtz P."/>
            <person name="Klenk H.P."/>
            <person name="Kyrpides N.C."/>
        </authorList>
    </citation>
    <scope>NUCLEOTIDE SEQUENCE [LARGE SCALE GENOMIC DNA]</scope>
    <source>
        <strain evidence="13">DSM 11293 / JCM 15392 / SEBR 4228</strain>
    </source>
</reference>
<dbReference type="Pfam" id="PF01263">
    <property type="entry name" value="Aldose_epim"/>
    <property type="match status" value="1"/>
</dbReference>
<feature type="binding site" evidence="11">
    <location>
        <begin position="80"/>
        <end position="81"/>
    </location>
    <ligand>
        <name>beta-D-galactose</name>
        <dbReference type="ChEBI" id="CHEBI:27667"/>
    </ligand>
</feature>
<dbReference type="GO" id="GO:0004034">
    <property type="term" value="F:aldose 1-epimerase activity"/>
    <property type="evidence" value="ECO:0007669"/>
    <property type="project" value="UniProtKB-EC"/>
</dbReference>
<keyword evidence="13" id="KW-1185">Reference proteome</keyword>
<feature type="active site" description="Proton acceptor" evidence="9">
    <location>
        <position position="308"/>
    </location>
</feature>
<dbReference type="HOGENOM" id="CLU_031753_1_1_12"/>
<dbReference type="InterPro" id="IPR015443">
    <property type="entry name" value="Aldose_1-epimerase"/>
</dbReference>
<dbReference type="AlphaFoldDB" id="E1R1S5"/>
<dbReference type="PIRSF" id="PIRSF005096">
    <property type="entry name" value="GALM"/>
    <property type="match status" value="1"/>
</dbReference>
<dbReference type="EC" id="5.1.3.3" evidence="4 8"/>
<dbReference type="Proteomes" id="UP000002318">
    <property type="component" value="Chromosome"/>
</dbReference>
<dbReference type="PANTHER" id="PTHR10091">
    <property type="entry name" value="ALDOSE-1-EPIMERASE"/>
    <property type="match status" value="1"/>
</dbReference>
<dbReference type="InterPro" id="IPR014718">
    <property type="entry name" value="GH-type_carb-bd"/>
</dbReference>
<dbReference type="STRING" id="573413.Spirs_2336"/>
<evidence type="ECO:0000256" key="7">
    <source>
        <dbReference type="ARBA" id="ARBA00023277"/>
    </source>
</evidence>
<evidence type="ECO:0000313" key="13">
    <source>
        <dbReference type="Proteomes" id="UP000002318"/>
    </source>
</evidence>
<evidence type="ECO:0000256" key="10">
    <source>
        <dbReference type="PIRSR" id="PIRSR005096-2"/>
    </source>
</evidence>
<dbReference type="PROSITE" id="PS00545">
    <property type="entry name" value="ALDOSE_1_EPIMERASE"/>
    <property type="match status" value="1"/>
</dbReference>
<sequence length="343" mass="37874">MKLERNPFGITSDGKAVDSITMENANGIRCTFITYGASLTSFRMPDRSGHIDELTLGFDDLASYEGNHPYYGATVGRFANRIAKGNFSIDGIGYKIDINEPPNHLHGGKEGFSRKIWEMFPIRREKEAGATFTLTSEDGDAGFPGTVDVSLTVLLTEGNELIFSYTAVSDKPTPINLTNHSYWNLAGSCSGPIYDHILTLHSDAFLEPDEKLIPTGRKINVANTPFDFRSPKAIGRDIEAAGGYDHCFILSHEHALSIPAAEVKDEKSGRSMTVLTINPGVQFYTGNMLSGQRTRDGIAAPHSAFCLETQEFPDAMNHDNFPMAILRPGERYERKTMYLFSVE</sequence>
<comment type="catalytic activity">
    <reaction evidence="1 8">
        <text>alpha-D-glucose = beta-D-glucose</text>
        <dbReference type="Rhea" id="RHEA:10264"/>
        <dbReference type="ChEBI" id="CHEBI:15903"/>
        <dbReference type="ChEBI" id="CHEBI:17925"/>
        <dbReference type="EC" id="5.1.3.3"/>
    </reaction>
</comment>
<dbReference type="InterPro" id="IPR018052">
    <property type="entry name" value="Ald1_epimerase_CS"/>
</dbReference>
<dbReference type="NCBIfam" id="NF008277">
    <property type="entry name" value="PRK11055.1"/>
    <property type="match status" value="1"/>
</dbReference>
<feature type="binding site" evidence="10">
    <location>
        <position position="245"/>
    </location>
    <ligand>
        <name>beta-D-galactose</name>
        <dbReference type="ChEBI" id="CHEBI:27667"/>
    </ligand>
</feature>
<evidence type="ECO:0000256" key="11">
    <source>
        <dbReference type="PIRSR" id="PIRSR005096-3"/>
    </source>
</evidence>
<gene>
    <name evidence="12" type="ordered locus">Spirs_2336</name>
</gene>
<comment type="similarity">
    <text evidence="3 8">Belongs to the aldose epimerase family.</text>
</comment>
<dbReference type="GO" id="GO:0030246">
    <property type="term" value="F:carbohydrate binding"/>
    <property type="evidence" value="ECO:0007669"/>
    <property type="project" value="InterPro"/>
</dbReference>
<dbReference type="CDD" id="cd09019">
    <property type="entry name" value="galactose_mutarotase_like"/>
    <property type="match status" value="1"/>
</dbReference>
<proteinExistence type="inferred from homology"/>
<organism evidence="12 13">
    <name type="scientific">Sediminispirochaeta smaragdinae (strain DSM 11293 / JCM 15392 / SEBR 4228)</name>
    <name type="common">Spirochaeta smaragdinae</name>
    <dbReference type="NCBI Taxonomy" id="573413"/>
    <lineage>
        <taxon>Bacteria</taxon>
        <taxon>Pseudomonadati</taxon>
        <taxon>Spirochaetota</taxon>
        <taxon>Spirochaetia</taxon>
        <taxon>Spirochaetales</taxon>
        <taxon>Spirochaetaceae</taxon>
        <taxon>Sediminispirochaeta</taxon>
    </lineage>
</organism>
<comment type="pathway">
    <text evidence="2 8">Carbohydrate metabolism; hexose metabolism.</text>
</comment>
<evidence type="ECO:0000256" key="5">
    <source>
        <dbReference type="ARBA" id="ARBA00014165"/>
    </source>
</evidence>
<feature type="binding site" evidence="11">
    <location>
        <begin position="180"/>
        <end position="182"/>
    </location>
    <ligand>
        <name>beta-D-galactose</name>
        <dbReference type="ChEBI" id="CHEBI:27667"/>
    </ligand>
</feature>
<evidence type="ECO:0000256" key="4">
    <source>
        <dbReference type="ARBA" id="ARBA00013185"/>
    </source>
</evidence>
<dbReference type="InterPro" id="IPR011013">
    <property type="entry name" value="Gal_mutarotase_sf_dom"/>
</dbReference>
<dbReference type="InterPro" id="IPR047215">
    <property type="entry name" value="Galactose_mutarotase-like"/>
</dbReference>
<evidence type="ECO:0000256" key="1">
    <source>
        <dbReference type="ARBA" id="ARBA00001614"/>
    </source>
</evidence>
<evidence type="ECO:0000256" key="6">
    <source>
        <dbReference type="ARBA" id="ARBA00023235"/>
    </source>
</evidence>
<dbReference type="Gene3D" id="2.70.98.10">
    <property type="match status" value="1"/>
</dbReference>
<name>E1R1S5_SEDSS</name>
<dbReference type="SUPFAM" id="SSF74650">
    <property type="entry name" value="Galactose mutarotase-like"/>
    <property type="match status" value="1"/>
</dbReference>
<dbReference type="UniPathway" id="UPA00242"/>
<dbReference type="eggNOG" id="COG2017">
    <property type="taxonomic scope" value="Bacteria"/>
</dbReference>
<dbReference type="KEGG" id="ssm:Spirs_2336"/>
<keyword evidence="6 8" id="KW-0413">Isomerase</keyword>
<evidence type="ECO:0000256" key="2">
    <source>
        <dbReference type="ARBA" id="ARBA00005028"/>
    </source>
</evidence>
<dbReference type="GO" id="GO:0006006">
    <property type="term" value="P:glucose metabolic process"/>
    <property type="evidence" value="ECO:0007669"/>
    <property type="project" value="TreeGrafter"/>
</dbReference>
<dbReference type="InterPro" id="IPR008183">
    <property type="entry name" value="Aldose_1/G6P_1-epimerase"/>
</dbReference>
<evidence type="ECO:0000256" key="9">
    <source>
        <dbReference type="PIRSR" id="PIRSR005096-1"/>
    </source>
</evidence>